<dbReference type="EMBL" id="CP027750">
    <property type="protein sequence ID" value="AZE27591.1"/>
    <property type="molecule type" value="Genomic_DNA"/>
</dbReference>
<evidence type="ECO:0000313" key="3">
    <source>
        <dbReference type="Proteomes" id="UP000280455"/>
    </source>
</evidence>
<gene>
    <name evidence="2" type="ORF">C4K07_0784</name>
</gene>
<feature type="region of interest" description="Disordered" evidence="1">
    <location>
        <begin position="52"/>
        <end position="73"/>
    </location>
</feature>
<sequence>MGHRGESGTTLSRASLAPTMGQPYHPRDEQASVGAKLARDWGHAVGQIRRHRGQASLLQNRTQPSPVPPEALSLPLQRMKIPLVDFHYSRHDLSVRDKACLYTKVTFMRFENPVTK</sequence>
<name>A0AAD1E4F1_9PSED</name>
<dbReference type="AlphaFoldDB" id="A0AAD1E4F1"/>
<reference evidence="2 3" key="1">
    <citation type="submission" date="2018-03" db="EMBL/GenBank/DDBJ databases">
        <title>Diversity of phytobeneficial traits revealed by whole-genome analysis of worldwide-isolated phenazine-producing Pseudomonas spp.</title>
        <authorList>
            <person name="Biessy A."/>
            <person name="Novinscak A."/>
            <person name="Blom J."/>
            <person name="Leger G."/>
            <person name="Thomashow L.S."/>
            <person name="Cazorla F.M."/>
            <person name="Josic D."/>
            <person name="Filion M."/>
        </authorList>
    </citation>
    <scope>NUCLEOTIDE SEQUENCE [LARGE SCALE GENOMIC DNA]</scope>
    <source>
        <strain evidence="2 3">ChPhzS24</strain>
    </source>
</reference>
<evidence type="ECO:0000256" key="1">
    <source>
        <dbReference type="SAM" id="MobiDB-lite"/>
    </source>
</evidence>
<dbReference type="Proteomes" id="UP000280455">
    <property type="component" value="Chromosome"/>
</dbReference>
<feature type="region of interest" description="Disordered" evidence="1">
    <location>
        <begin position="1"/>
        <end position="35"/>
    </location>
</feature>
<proteinExistence type="predicted"/>
<organism evidence="2 3">
    <name type="scientific">Pseudomonas chlororaphis subsp. aureofaciens</name>
    <dbReference type="NCBI Taxonomy" id="587851"/>
    <lineage>
        <taxon>Bacteria</taxon>
        <taxon>Pseudomonadati</taxon>
        <taxon>Pseudomonadota</taxon>
        <taxon>Gammaproteobacteria</taxon>
        <taxon>Pseudomonadales</taxon>
        <taxon>Pseudomonadaceae</taxon>
        <taxon>Pseudomonas</taxon>
    </lineage>
</organism>
<evidence type="ECO:0000313" key="2">
    <source>
        <dbReference type="EMBL" id="AZE27591.1"/>
    </source>
</evidence>
<protein>
    <submittedName>
        <fullName evidence="2">Uncharacterized protein</fullName>
    </submittedName>
</protein>
<accession>A0AAD1E4F1</accession>